<dbReference type="PROSITE" id="PS51257">
    <property type="entry name" value="PROKAR_LIPOPROTEIN"/>
    <property type="match status" value="1"/>
</dbReference>
<proteinExistence type="predicted"/>
<keyword evidence="2" id="KW-0732">Signal</keyword>
<dbReference type="eggNOG" id="ENOG5033AM4">
    <property type="taxonomic scope" value="Bacteria"/>
</dbReference>
<feature type="compositionally biased region" description="Basic and acidic residues" evidence="1">
    <location>
        <begin position="52"/>
        <end position="74"/>
    </location>
</feature>
<dbReference type="RefSeq" id="WP_037335525.1">
    <property type="nucleotide sequence ID" value="NZ_APNK01000006.1"/>
</dbReference>
<dbReference type="EMBL" id="APNK01000006">
    <property type="protein sequence ID" value="KEZ78121.1"/>
    <property type="molecule type" value="Genomic_DNA"/>
</dbReference>
<dbReference type="AlphaFoldDB" id="A0A084IN37"/>
<accession>A0A084IN37</accession>
<feature type="chain" id="PRO_5001776599" description="Lipoprotein" evidence="2">
    <location>
        <begin position="23"/>
        <end position="74"/>
    </location>
</feature>
<gene>
    <name evidence="3" type="ORF">C41B8_06037</name>
</gene>
<name>A0A084IN37_SALHC</name>
<evidence type="ECO:0008006" key="5">
    <source>
        <dbReference type="Google" id="ProtNLM"/>
    </source>
</evidence>
<feature type="region of interest" description="Disordered" evidence="1">
    <location>
        <begin position="26"/>
        <end position="74"/>
    </location>
</feature>
<evidence type="ECO:0000313" key="4">
    <source>
        <dbReference type="Proteomes" id="UP000028302"/>
    </source>
</evidence>
<protein>
    <recommendedName>
        <fullName evidence="5">Lipoprotein</fullName>
    </recommendedName>
</protein>
<dbReference type="Gene3D" id="1.10.287.700">
    <property type="entry name" value="Helix hairpin bin"/>
    <property type="match status" value="1"/>
</dbReference>
<dbReference type="Proteomes" id="UP000028302">
    <property type="component" value="Unassembled WGS sequence"/>
</dbReference>
<reference evidence="3 4" key="1">
    <citation type="submission" date="2013-03" db="EMBL/GenBank/DDBJ databases">
        <title>Salinisphaera hydrothermalis C41B8 Genome Sequencing.</title>
        <authorList>
            <person name="Li C."/>
            <person name="Lai Q."/>
            <person name="Shao Z."/>
        </authorList>
    </citation>
    <scope>NUCLEOTIDE SEQUENCE [LARGE SCALE GENOMIC DNA]</scope>
    <source>
        <strain evidence="3 4">C41B8</strain>
    </source>
</reference>
<feature type="signal peptide" evidence="2">
    <location>
        <begin position="1"/>
        <end position="22"/>
    </location>
</feature>
<evidence type="ECO:0000256" key="1">
    <source>
        <dbReference type="SAM" id="MobiDB-lite"/>
    </source>
</evidence>
<evidence type="ECO:0000313" key="3">
    <source>
        <dbReference type="EMBL" id="KEZ78121.1"/>
    </source>
</evidence>
<comment type="caution">
    <text evidence="3">The sequence shown here is derived from an EMBL/GenBank/DDBJ whole genome shotgun (WGS) entry which is preliminary data.</text>
</comment>
<dbReference type="STRING" id="1304275.C41B8_06037"/>
<sequence>MNKKISTLLIAAILGLTTLTLAACDNDDGPAEKAGQKIDNAADNTSDAMEDAGDKASDAADDAADKAKDATDND</sequence>
<organism evidence="3 4">
    <name type="scientific">Salinisphaera hydrothermalis (strain C41B8)</name>
    <dbReference type="NCBI Taxonomy" id="1304275"/>
    <lineage>
        <taxon>Bacteria</taxon>
        <taxon>Pseudomonadati</taxon>
        <taxon>Pseudomonadota</taxon>
        <taxon>Gammaproteobacteria</taxon>
        <taxon>Salinisphaerales</taxon>
        <taxon>Salinisphaeraceae</taxon>
        <taxon>Salinisphaera</taxon>
    </lineage>
</organism>
<evidence type="ECO:0000256" key="2">
    <source>
        <dbReference type="SAM" id="SignalP"/>
    </source>
</evidence>
<keyword evidence="4" id="KW-1185">Reference proteome</keyword>